<keyword evidence="2" id="KW-1185">Reference proteome</keyword>
<keyword evidence="1" id="KW-0547">Nucleotide-binding</keyword>
<dbReference type="AlphaFoldDB" id="A0A8X6V1Q4"/>
<dbReference type="GO" id="GO:0004386">
    <property type="term" value="F:helicase activity"/>
    <property type="evidence" value="ECO:0007669"/>
    <property type="project" value="UniProtKB-KW"/>
</dbReference>
<keyword evidence="1" id="KW-0067">ATP-binding</keyword>
<gene>
    <name evidence="1" type="primary">EVAR_34779_1</name>
    <name evidence="1" type="ORF">TNCV_3545411</name>
</gene>
<proteinExistence type="predicted"/>
<dbReference type="EMBL" id="BMAU01021132">
    <property type="protein sequence ID" value="GFX91458.1"/>
    <property type="molecule type" value="Genomic_DNA"/>
</dbReference>
<dbReference type="GO" id="GO:0006352">
    <property type="term" value="P:DNA-templated transcription initiation"/>
    <property type="evidence" value="ECO:0007669"/>
    <property type="project" value="InterPro"/>
</dbReference>
<dbReference type="InterPro" id="IPR003923">
    <property type="entry name" value="TAF10"/>
</dbReference>
<evidence type="ECO:0000313" key="2">
    <source>
        <dbReference type="Proteomes" id="UP000887159"/>
    </source>
</evidence>
<keyword evidence="1" id="KW-0378">Hydrolase</keyword>
<keyword evidence="1" id="KW-0347">Helicase</keyword>
<organism evidence="1 2">
    <name type="scientific">Trichonephila clavipes</name>
    <name type="common">Golden silk orbweaver</name>
    <name type="synonym">Nephila clavipes</name>
    <dbReference type="NCBI Taxonomy" id="2585209"/>
    <lineage>
        <taxon>Eukaryota</taxon>
        <taxon>Metazoa</taxon>
        <taxon>Ecdysozoa</taxon>
        <taxon>Arthropoda</taxon>
        <taxon>Chelicerata</taxon>
        <taxon>Arachnida</taxon>
        <taxon>Araneae</taxon>
        <taxon>Araneomorphae</taxon>
        <taxon>Entelegynae</taxon>
        <taxon>Araneoidea</taxon>
        <taxon>Nephilidae</taxon>
        <taxon>Trichonephila</taxon>
    </lineage>
</organism>
<accession>A0A8X6V1Q4</accession>
<reference evidence="1" key="1">
    <citation type="submission" date="2020-08" db="EMBL/GenBank/DDBJ databases">
        <title>Multicomponent nature underlies the extraordinary mechanical properties of spider dragline silk.</title>
        <authorList>
            <person name="Kono N."/>
            <person name="Nakamura H."/>
            <person name="Mori M."/>
            <person name="Yoshida Y."/>
            <person name="Ohtoshi R."/>
            <person name="Malay A.D."/>
            <person name="Moran D.A.P."/>
            <person name="Tomita M."/>
            <person name="Numata K."/>
            <person name="Arakawa K."/>
        </authorList>
    </citation>
    <scope>NUCLEOTIDE SEQUENCE</scope>
</reference>
<evidence type="ECO:0000313" key="1">
    <source>
        <dbReference type="EMBL" id="GFX91458.1"/>
    </source>
</evidence>
<comment type="caution">
    <text evidence="1">The sequence shown here is derived from an EMBL/GenBank/DDBJ whole genome shotgun (WGS) entry which is preliminary data.</text>
</comment>
<dbReference type="Pfam" id="PF03540">
    <property type="entry name" value="TAF10"/>
    <property type="match status" value="1"/>
</dbReference>
<sequence>MAKDRVTSNNYKDIIIQAHDGRLTRVPDTRRFYDALEYPIIFWKGQEGYSLDIPQGPINFLDLKAVDSQKLETFHRVCEKLRLLEDDNHWDATVEEAVLCRSPSQIRGLVVILICTCGLFNPLQLWDKYKVALSEDILHRFEKMDQVNNDLCLNEALRHIEDKIIRIYGKKLSDFGMPTPQRQGELPTDFIKELSYNAALLDTQDKRYVLTMEDLTPALAEYGINVKKPHYFS</sequence>
<dbReference type="GO" id="GO:0005634">
    <property type="term" value="C:nucleus"/>
    <property type="evidence" value="ECO:0007669"/>
    <property type="project" value="InterPro"/>
</dbReference>
<name>A0A8X6V1Q4_TRICX</name>
<protein>
    <submittedName>
        <fullName evidence="1">ATP-dependent DNA helicase</fullName>
    </submittedName>
</protein>
<dbReference type="Proteomes" id="UP000887159">
    <property type="component" value="Unassembled WGS sequence"/>
</dbReference>